<sequence>MEVSSELYSEFNYESESKPTVDYRNVVSKFSFVYPIPPPEHDSDGDLIVKRKSELTKRGIVEIEHSKRTELSLVGLQVWRGALLLADWILYNGEQLVKRNSKILELGSGTGLTSIVASMFSHVVCTDVNKGDILKLLQANITRNNSYSKYTSLVTEIDFTKRNLNDDVISALPDIEIIIAADVIYDNQLTEDFVKMLQLFLGYPQIKAIFVALEKRYVFTISDCDVSAPCYDFFIECLQKLDDISVEELPIHFPQYFQYERVKELVLLKIKNRKNG</sequence>
<reference evidence="1 2" key="1">
    <citation type="journal article" date="2024" name="Insects">
        <title>An Improved Chromosome-Level Genome Assembly of the Firefly Pyrocoelia pectoralis.</title>
        <authorList>
            <person name="Fu X."/>
            <person name="Meyer-Rochow V.B."/>
            <person name="Ballantyne L."/>
            <person name="Zhu X."/>
        </authorList>
    </citation>
    <scope>NUCLEOTIDE SEQUENCE [LARGE SCALE GENOMIC DNA]</scope>
    <source>
        <strain evidence="1">XCY_ONT2</strain>
    </source>
</reference>
<dbReference type="GO" id="GO:0008276">
    <property type="term" value="F:protein methyltransferase activity"/>
    <property type="evidence" value="ECO:0007669"/>
    <property type="project" value="InterPro"/>
</dbReference>
<dbReference type="Gene3D" id="3.40.50.150">
    <property type="entry name" value="Vaccinia Virus protein VP39"/>
    <property type="match status" value="1"/>
</dbReference>
<organism evidence="1 2">
    <name type="scientific">Pyrocoelia pectoralis</name>
    <dbReference type="NCBI Taxonomy" id="417401"/>
    <lineage>
        <taxon>Eukaryota</taxon>
        <taxon>Metazoa</taxon>
        <taxon>Ecdysozoa</taxon>
        <taxon>Arthropoda</taxon>
        <taxon>Hexapoda</taxon>
        <taxon>Insecta</taxon>
        <taxon>Pterygota</taxon>
        <taxon>Neoptera</taxon>
        <taxon>Endopterygota</taxon>
        <taxon>Coleoptera</taxon>
        <taxon>Polyphaga</taxon>
        <taxon>Elateriformia</taxon>
        <taxon>Elateroidea</taxon>
        <taxon>Lampyridae</taxon>
        <taxon>Lampyrinae</taxon>
        <taxon>Pyrocoelia</taxon>
    </lineage>
</organism>
<keyword evidence="2" id="KW-1185">Reference proteome</keyword>
<dbReference type="InterPro" id="IPR019410">
    <property type="entry name" value="Methyltransf_16"/>
</dbReference>
<dbReference type="SUPFAM" id="SSF53335">
    <property type="entry name" value="S-adenosyl-L-methionine-dependent methyltransferases"/>
    <property type="match status" value="1"/>
</dbReference>
<dbReference type="Proteomes" id="UP001329430">
    <property type="component" value="Chromosome 6"/>
</dbReference>
<gene>
    <name evidence="1" type="ORF">RI129_008508</name>
</gene>
<dbReference type="PANTHER" id="PTHR23108:SF0">
    <property type="entry name" value="METHYLTRANSFERASE-LIKE PROTEIN 22"/>
    <property type="match status" value="1"/>
</dbReference>
<dbReference type="InterPro" id="IPR038899">
    <property type="entry name" value="METTL22"/>
</dbReference>
<proteinExistence type="predicted"/>
<evidence type="ECO:0008006" key="3">
    <source>
        <dbReference type="Google" id="ProtNLM"/>
    </source>
</evidence>
<dbReference type="PANTHER" id="PTHR23108">
    <property type="entry name" value="METHYLTRANSFERASE-RELATED"/>
    <property type="match status" value="1"/>
</dbReference>
<dbReference type="AlphaFoldDB" id="A0AAN7VB81"/>
<comment type="caution">
    <text evidence="1">The sequence shown here is derived from an EMBL/GenBank/DDBJ whole genome shotgun (WGS) entry which is preliminary data.</text>
</comment>
<evidence type="ECO:0000313" key="2">
    <source>
        <dbReference type="Proteomes" id="UP001329430"/>
    </source>
</evidence>
<dbReference type="GO" id="GO:0005634">
    <property type="term" value="C:nucleus"/>
    <property type="evidence" value="ECO:0007669"/>
    <property type="project" value="TreeGrafter"/>
</dbReference>
<dbReference type="Pfam" id="PF10294">
    <property type="entry name" value="Methyltransf_16"/>
    <property type="match status" value="1"/>
</dbReference>
<name>A0AAN7VB81_9COLE</name>
<accession>A0AAN7VB81</accession>
<protein>
    <recommendedName>
        <fullName evidence="3">Methyltransferase-like protein 22</fullName>
    </recommendedName>
</protein>
<evidence type="ECO:0000313" key="1">
    <source>
        <dbReference type="EMBL" id="KAK5642341.1"/>
    </source>
</evidence>
<dbReference type="InterPro" id="IPR029063">
    <property type="entry name" value="SAM-dependent_MTases_sf"/>
</dbReference>
<dbReference type="EMBL" id="JAVRBK010000006">
    <property type="protein sequence ID" value="KAK5642341.1"/>
    <property type="molecule type" value="Genomic_DNA"/>
</dbReference>